<keyword evidence="2" id="KW-1185">Reference proteome</keyword>
<reference evidence="1 2" key="2">
    <citation type="journal article" date="2022" name="Mol. Ecol. Resour.">
        <title>The genomes of chicory, endive, great burdock and yacon provide insights into Asteraceae paleo-polyploidization history and plant inulin production.</title>
        <authorList>
            <person name="Fan W."/>
            <person name="Wang S."/>
            <person name="Wang H."/>
            <person name="Wang A."/>
            <person name="Jiang F."/>
            <person name="Liu H."/>
            <person name="Zhao H."/>
            <person name="Xu D."/>
            <person name="Zhang Y."/>
        </authorList>
    </citation>
    <scope>NUCLEOTIDE SEQUENCE [LARGE SCALE GENOMIC DNA]</scope>
    <source>
        <strain evidence="2">cv. Punajuju</strain>
        <tissue evidence="1">Leaves</tissue>
    </source>
</reference>
<protein>
    <submittedName>
        <fullName evidence="1">Uncharacterized protein</fullName>
    </submittedName>
</protein>
<proteinExistence type="predicted"/>
<dbReference type="Proteomes" id="UP001055811">
    <property type="component" value="Linkage Group LG08"/>
</dbReference>
<sequence>MVLNMNFRADRNPSTARAIHDCRDGGTSSPRILTLNSDDIKELDKLGADVKSMVQNIAAFRDTLPDWLKNTVSSIIVVQRTAILTSIDDDSDHGPDTLFLKKACIKNQEGNRCINSKTLHIGPGDVARVNGHLAVSCAFGDKNLKTHLRSDPNVRNADVDANTKFLILVSDDL</sequence>
<accession>A0ACB8ZU39</accession>
<evidence type="ECO:0000313" key="2">
    <source>
        <dbReference type="Proteomes" id="UP001055811"/>
    </source>
</evidence>
<comment type="caution">
    <text evidence="1">The sequence shown here is derived from an EMBL/GenBank/DDBJ whole genome shotgun (WGS) entry which is preliminary data.</text>
</comment>
<evidence type="ECO:0000313" key="1">
    <source>
        <dbReference type="EMBL" id="KAI3701180.1"/>
    </source>
</evidence>
<organism evidence="1 2">
    <name type="scientific">Cichorium intybus</name>
    <name type="common">Chicory</name>
    <dbReference type="NCBI Taxonomy" id="13427"/>
    <lineage>
        <taxon>Eukaryota</taxon>
        <taxon>Viridiplantae</taxon>
        <taxon>Streptophyta</taxon>
        <taxon>Embryophyta</taxon>
        <taxon>Tracheophyta</taxon>
        <taxon>Spermatophyta</taxon>
        <taxon>Magnoliopsida</taxon>
        <taxon>eudicotyledons</taxon>
        <taxon>Gunneridae</taxon>
        <taxon>Pentapetalae</taxon>
        <taxon>asterids</taxon>
        <taxon>campanulids</taxon>
        <taxon>Asterales</taxon>
        <taxon>Asteraceae</taxon>
        <taxon>Cichorioideae</taxon>
        <taxon>Cichorieae</taxon>
        <taxon>Cichoriinae</taxon>
        <taxon>Cichorium</taxon>
    </lineage>
</organism>
<name>A0ACB8ZU39_CICIN</name>
<reference evidence="2" key="1">
    <citation type="journal article" date="2022" name="Mol. Ecol. Resour.">
        <title>The genomes of chicory, endive, great burdock and yacon provide insights into Asteraceae palaeo-polyploidization history and plant inulin production.</title>
        <authorList>
            <person name="Fan W."/>
            <person name="Wang S."/>
            <person name="Wang H."/>
            <person name="Wang A."/>
            <person name="Jiang F."/>
            <person name="Liu H."/>
            <person name="Zhao H."/>
            <person name="Xu D."/>
            <person name="Zhang Y."/>
        </authorList>
    </citation>
    <scope>NUCLEOTIDE SEQUENCE [LARGE SCALE GENOMIC DNA]</scope>
    <source>
        <strain evidence="2">cv. Punajuju</strain>
    </source>
</reference>
<dbReference type="EMBL" id="CM042016">
    <property type="protein sequence ID" value="KAI3701180.1"/>
    <property type="molecule type" value="Genomic_DNA"/>
</dbReference>
<gene>
    <name evidence="1" type="ORF">L2E82_45828</name>
</gene>